<dbReference type="RefSeq" id="XP_001587955.1">
    <property type="nucleotide sequence ID" value="XM_001587905.1"/>
</dbReference>
<dbReference type="AlphaFoldDB" id="A7F0S8"/>
<keyword evidence="3" id="KW-1185">Reference proteome</keyword>
<dbReference type="Proteomes" id="UP000001312">
    <property type="component" value="Unassembled WGS sequence"/>
</dbReference>
<evidence type="ECO:0000313" key="3">
    <source>
        <dbReference type="Proteomes" id="UP000001312"/>
    </source>
</evidence>
<name>A7F0S8_SCLS1</name>
<reference evidence="3" key="1">
    <citation type="journal article" date="2011" name="PLoS Genet.">
        <title>Genomic analysis of the necrotrophic fungal pathogens Sclerotinia sclerotiorum and Botrytis cinerea.</title>
        <authorList>
            <person name="Amselem J."/>
            <person name="Cuomo C.A."/>
            <person name="van Kan J.A."/>
            <person name="Viaud M."/>
            <person name="Benito E.P."/>
            <person name="Couloux A."/>
            <person name="Coutinho P.M."/>
            <person name="de Vries R.P."/>
            <person name="Dyer P.S."/>
            <person name="Fillinger S."/>
            <person name="Fournier E."/>
            <person name="Gout L."/>
            <person name="Hahn M."/>
            <person name="Kohn L."/>
            <person name="Lapalu N."/>
            <person name="Plummer K.M."/>
            <person name="Pradier J.M."/>
            <person name="Quevillon E."/>
            <person name="Sharon A."/>
            <person name="Simon A."/>
            <person name="ten Have A."/>
            <person name="Tudzynski B."/>
            <person name="Tudzynski P."/>
            <person name="Wincker P."/>
            <person name="Andrew M."/>
            <person name="Anthouard V."/>
            <person name="Beever R.E."/>
            <person name="Beffa R."/>
            <person name="Benoit I."/>
            <person name="Bouzid O."/>
            <person name="Brault B."/>
            <person name="Chen Z."/>
            <person name="Choquer M."/>
            <person name="Collemare J."/>
            <person name="Cotton P."/>
            <person name="Danchin E.G."/>
            <person name="Da Silva C."/>
            <person name="Gautier A."/>
            <person name="Giraud C."/>
            <person name="Giraud T."/>
            <person name="Gonzalez C."/>
            <person name="Grossetete S."/>
            <person name="Guldener U."/>
            <person name="Henrissat B."/>
            <person name="Howlett B.J."/>
            <person name="Kodira C."/>
            <person name="Kretschmer M."/>
            <person name="Lappartient A."/>
            <person name="Leroch M."/>
            <person name="Levis C."/>
            <person name="Mauceli E."/>
            <person name="Neuveglise C."/>
            <person name="Oeser B."/>
            <person name="Pearson M."/>
            <person name="Poulain J."/>
            <person name="Poussereau N."/>
            <person name="Quesneville H."/>
            <person name="Rascle C."/>
            <person name="Schumacher J."/>
            <person name="Segurens B."/>
            <person name="Sexton A."/>
            <person name="Silva E."/>
            <person name="Sirven C."/>
            <person name="Soanes D.M."/>
            <person name="Talbot N.J."/>
            <person name="Templeton M."/>
            <person name="Yandava C."/>
            <person name="Yarden O."/>
            <person name="Zeng Q."/>
            <person name="Rollins J.A."/>
            <person name="Lebrun M.H."/>
            <person name="Dickman M."/>
        </authorList>
    </citation>
    <scope>NUCLEOTIDE SEQUENCE [LARGE SCALE GENOMIC DNA]</scope>
    <source>
        <strain evidence="3">ATCC 18683 / 1980 / Ss-1</strain>
    </source>
</reference>
<dbReference type="InParanoid" id="A7F0S8"/>
<dbReference type="KEGG" id="ssl:SS1G_11197"/>
<proteinExistence type="predicted"/>
<gene>
    <name evidence="2" type="ORF">SS1G_11197</name>
</gene>
<protein>
    <submittedName>
        <fullName evidence="2">Uncharacterized protein</fullName>
    </submittedName>
</protein>
<accession>A7F0S8</accession>
<dbReference type="EMBL" id="CH476637">
    <property type="protein sequence ID" value="EDN95320.1"/>
    <property type="molecule type" value="Genomic_DNA"/>
</dbReference>
<evidence type="ECO:0000313" key="2">
    <source>
        <dbReference type="EMBL" id="EDN95320.1"/>
    </source>
</evidence>
<feature type="region of interest" description="Disordered" evidence="1">
    <location>
        <begin position="97"/>
        <end position="119"/>
    </location>
</feature>
<dbReference type="HOGENOM" id="CLU_2062881_0_0_1"/>
<evidence type="ECO:0000256" key="1">
    <source>
        <dbReference type="SAM" id="MobiDB-lite"/>
    </source>
</evidence>
<organism evidence="2 3">
    <name type="scientific">Sclerotinia sclerotiorum (strain ATCC 18683 / 1980 / Ss-1)</name>
    <name type="common">White mold</name>
    <name type="synonym">Whetzelinia sclerotiorum</name>
    <dbReference type="NCBI Taxonomy" id="665079"/>
    <lineage>
        <taxon>Eukaryota</taxon>
        <taxon>Fungi</taxon>
        <taxon>Dikarya</taxon>
        <taxon>Ascomycota</taxon>
        <taxon>Pezizomycotina</taxon>
        <taxon>Leotiomycetes</taxon>
        <taxon>Helotiales</taxon>
        <taxon>Sclerotiniaceae</taxon>
        <taxon>Sclerotinia</taxon>
    </lineage>
</organism>
<dbReference type="GeneID" id="5484083"/>
<feature type="compositionally biased region" description="Basic and acidic residues" evidence="1">
    <location>
        <begin position="97"/>
        <end position="113"/>
    </location>
</feature>
<sequence>MKLPRSFAFIITLVKAPETFLKGANATAELEEVLSSLEFVAQALRAYVLQTKINGKNDAKSAEWHVEWKAEWMAKDEKVLKPWMREVVVDESFKEGKKDKIEQRKVSNRDSTIDHQGIQ</sequence>